<dbReference type="InterPro" id="IPR010730">
    <property type="entry name" value="HET"/>
</dbReference>
<organism evidence="2 3">
    <name type="scientific">Rhizodiscina lignyota</name>
    <dbReference type="NCBI Taxonomy" id="1504668"/>
    <lineage>
        <taxon>Eukaryota</taxon>
        <taxon>Fungi</taxon>
        <taxon>Dikarya</taxon>
        <taxon>Ascomycota</taxon>
        <taxon>Pezizomycotina</taxon>
        <taxon>Dothideomycetes</taxon>
        <taxon>Pleosporomycetidae</taxon>
        <taxon>Aulographales</taxon>
        <taxon>Rhizodiscinaceae</taxon>
        <taxon>Rhizodiscina</taxon>
    </lineage>
</organism>
<dbReference type="PANTHER" id="PTHR10622:SF10">
    <property type="entry name" value="HET DOMAIN-CONTAINING PROTEIN"/>
    <property type="match status" value="1"/>
</dbReference>
<dbReference type="EMBL" id="ML978138">
    <property type="protein sequence ID" value="KAF2093417.1"/>
    <property type="molecule type" value="Genomic_DNA"/>
</dbReference>
<dbReference type="OrthoDB" id="20872at2759"/>
<name>A0A9P4M3M3_9PEZI</name>
<feature type="non-terminal residue" evidence="2">
    <location>
        <position position="257"/>
    </location>
</feature>
<accession>A0A9P4M3M3</accession>
<evidence type="ECO:0000313" key="2">
    <source>
        <dbReference type="EMBL" id="KAF2093417.1"/>
    </source>
</evidence>
<feature type="domain" description="Heterokaryon incompatibility" evidence="1">
    <location>
        <begin position="22"/>
        <end position="104"/>
    </location>
</feature>
<evidence type="ECO:0000259" key="1">
    <source>
        <dbReference type="Pfam" id="PF06985"/>
    </source>
</evidence>
<dbReference type="Pfam" id="PF06985">
    <property type="entry name" value="HET"/>
    <property type="match status" value="1"/>
</dbReference>
<dbReference type="Proteomes" id="UP000799772">
    <property type="component" value="Unassembled WGS sequence"/>
</dbReference>
<gene>
    <name evidence="2" type="ORF">NA57DRAFT_12592</name>
</gene>
<keyword evidence="3" id="KW-1185">Reference proteome</keyword>
<comment type="caution">
    <text evidence="2">The sequence shown here is derived from an EMBL/GenBank/DDBJ whole genome shotgun (WGS) entry which is preliminary data.</text>
</comment>
<dbReference type="PANTHER" id="PTHR10622">
    <property type="entry name" value="HET DOMAIN-CONTAINING PROTEIN"/>
    <property type="match status" value="1"/>
</dbReference>
<sequence length="257" mass="29573">MRLLNVLTFKLEEFIGDQIPPYAILSHTWETEEPTIEDVQDLNEVRLTALTKIQYCFKQARLDRIDYVWLDTCCIDKRSSAELTEAINSMYSWYESANVCYAFLPDVQVPEDHLPPGDDTPESFPTNLALELRLSQSRWFTRGWTLQELLAPKHIKFFGHNWTYFGMKTALVSTLSRTSGIDMSVLKGNAPLYGICAARKMSWAAKRQTTRIEDEAYCLLGIFAVNMPMLYGEGRRAFLRLQEHILANSVDQSLLAW</sequence>
<reference evidence="2" key="1">
    <citation type="journal article" date="2020" name="Stud. Mycol.">
        <title>101 Dothideomycetes genomes: a test case for predicting lifestyles and emergence of pathogens.</title>
        <authorList>
            <person name="Haridas S."/>
            <person name="Albert R."/>
            <person name="Binder M."/>
            <person name="Bloem J."/>
            <person name="Labutti K."/>
            <person name="Salamov A."/>
            <person name="Andreopoulos B."/>
            <person name="Baker S."/>
            <person name="Barry K."/>
            <person name="Bills G."/>
            <person name="Bluhm B."/>
            <person name="Cannon C."/>
            <person name="Castanera R."/>
            <person name="Culley D."/>
            <person name="Daum C."/>
            <person name="Ezra D."/>
            <person name="Gonzalez J."/>
            <person name="Henrissat B."/>
            <person name="Kuo A."/>
            <person name="Liang C."/>
            <person name="Lipzen A."/>
            <person name="Lutzoni F."/>
            <person name="Magnuson J."/>
            <person name="Mondo S."/>
            <person name="Nolan M."/>
            <person name="Ohm R."/>
            <person name="Pangilinan J."/>
            <person name="Park H.-J."/>
            <person name="Ramirez L."/>
            <person name="Alfaro M."/>
            <person name="Sun H."/>
            <person name="Tritt A."/>
            <person name="Yoshinaga Y."/>
            <person name="Zwiers L.-H."/>
            <person name="Turgeon B."/>
            <person name="Goodwin S."/>
            <person name="Spatafora J."/>
            <person name="Crous P."/>
            <person name="Grigoriev I."/>
        </authorList>
    </citation>
    <scope>NUCLEOTIDE SEQUENCE</scope>
    <source>
        <strain evidence="2">CBS 133067</strain>
    </source>
</reference>
<dbReference type="AlphaFoldDB" id="A0A9P4M3M3"/>
<proteinExistence type="predicted"/>
<evidence type="ECO:0000313" key="3">
    <source>
        <dbReference type="Proteomes" id="UP000799772"/>
    </source>
</evidence>
<protein>
    <submittedName>
        <fullName evidence="2">HET-domain-containing protein</fullName>
    </submittedName>
</protein>